<evidence type="ECO:0000313" key="8">
    <source>
        <dbReference type="Proteomes" id="UP000308271"/>
    </source>
</evidence>
<dbReference type="GO" id="GO:0006535">
    <property type="term" value="P:cysteine biosynthetic process from serine"/>
    <property type="evidence" value="ECO:0007669"/>
    <property type="project" value="TreeGrafter"/>
</dbReference>
<dbReference type="Pfam" id="PF01053">
    <property type="entry name" value="Cys_Met_Meta_PP"/>
    <property type="match status" value="1"/>
</dbReference>
<protein>
    <submittedName>
        <fullName evidence="7">O-acetylhomoserine aminocarboxypropyltransferase/cysteine synthase</fullName>
    </submittedName>
</protein>
<dbReference type="Gene3D" id="3.40.640.10">
    <property type="entry name" value="Type I PLP-dependent aspartate aminotransferase-like (Major domain)"/>
    <property type="match status" value="1"/>
</dbReference>
<comment type="similarity">
    <text evidence="2 6">Belongs to the trans-sulfuration enzymes family.</text>
</comment>
<dbReference type="CDD" id="cd00614">
    <property type="entry name" value="CGS_like"/>
    <property type="match status" value="1"/>
</dbReference>
<dbReference type="Gene3D" id="3.90.1150.10">
    <property type="entry name" value="Aspartate Aminotransferase, domain 1"/>
    <property type="match status" value="1"/>
</dbReference>
<keyword evidence="4 5" id="KW-0663">Pyridoxal phosphate</keyword>
<organism evidence="7 8">
    <name type="scientific">Chlorobaculum thiosulfatiphilum</name>
    <name type="common">Chlorobium limicola f.sp. thiosulfatophilum</name>
    <dbReference type="NCBI Taxonomy" id="115852"/>
    <lineage>
        <taxon>Bacteria</taxon>
        <taxon>Pseudomonadati</taxon>
        <taxon>Chlorobiota</taxon>
        <taxon>Chlorobiia</taxon>
        <taxon>Chlorobiales</taxon>
        <taxon>Chlorobiaceae</taxon>
        <taxon>Chlorobaculum</taxon>
    </lineage>
</organism>
<dbReference type="GO" id="GO:0005737">
    <property type="term" value="C:cytoplasm"/>
    <property type="evidence" value="ECO:0007669"/>
    <property type="project" value="TreeGrafter"/>
</dbReference>
<dbReference type="SUPFAM" id="SSF53383">
    <property type="entry name" value="PLP-dependent transferases"/>
    <property type="match status" value="1"/>
</dbReference>
<dbReference type="InterPro" id="IPR000277">
    <property type="entry name" value="Cys/Met-Metab_PyrdxlP-dep_enz"/>
</dbReference>
<dbReference type="InterPro" id="IPR006235">
    <property type="entry name" value="OAc-hSer/O-AcSer_sulfhydrylase"/>
</dbReference>
<name>A0A5C4S7V0_CHLTI</name>
<dbReference type="PIRSF" id="PIRSF001434">
    <property type="entry name" value="CGS"/>
    <property type="match status" value="1"/>
</dbReference>
<dbReference type="GO" id="GO:0071269">
    <property type="term" value="P:L-homocysteine biosynthetic process"/>
    <property type="evidence" value="ECO:0007669"/>
    <property type="project" value="TreeGrafter"/>
</dbReference>
<sequence>MTQDNTFRFETLQVHAGQEPDPVTGSRAVPIYQTTSYVFENAEHGADLFALRKAGNIYTRLMNPTTDVLEKRMAALEGGMAALAVASGHSAQFIAIATICQAGDNIVSSSYLYGGTYNQFKVAFKRIGIEVKFVDGNDPEAFRNAIDENTKALYTESIGNPAFHVPDFEALAAVARENGIPLVVDNTFGCGGYLCRPIEHGASIVVESATKWIGGHGTSMGGIIVDAGTFDWSNGKFPLCAEPSEGYHGLKFHKTFGDVAFIVKARVEGLRDFGPAISPFNSFMLLLGLETLSLRVQRHLDNTLELARWLDGHDAVAWVNYPGLENHPTHELAKKYLTHGFGCVLTFGVKGGYEKAIRFIDSVKLASHLANVGDAKTLVIHPASTTHQQLSAQEQQSAGVTADMVRVSVGIEHIDDIKADFSQAFENLA</sequence>
<dbReference type="InterPro" id="IPR015421">
    <property type="entry name" value="PyrdxlP-dep_Trfase_major"/>
</dbReference>
<dbReference type="PANTHER" id="PTHR43797">
    <property type="entry name" value="HOMOCYSTEINE/CYSTEINE SYNTHASE"/>
    <property type="match status" value="1"/>
</dbReference>
<dbReference type="AlphaFoldDB" id="A0A5C4S7V0"/>
<dbReference type="FunFam" id="3.40.640.10:FF:000035">
    <property type="entry name" value="O-succinylhomoserine sulfhydrylase"/>
    <property type="match status" value="1"/>
</dbReference>
<dbReference type="RefSeq" id="WP_139456695.1">
    <property type="nucleotide sequence ID" value="NZ_VDCH01000008.1"/>
</dbReference>
<dbReference type="NCBIfam" id="TIGR01326">
    <property type="entry name" value="OAH_OAS_sulfhy"/>
    <property type="match status" value="1"/>
</dbReference>
<proteinExistence type="inferred from homology"/>
<dbReference type="PANTHER" id="PTHR43797:SF2">
    <property type="entry name" value="HOMOCYSTEINE_CYSTEINE SYNTHASE"/>
    <property type="match status" value="1"/>
</dbReference>
<accession>A0A5C4S7V0</accession>
<dbReference type="GO" id="GO:0019346">
    <property type="term" value="P:transsulfuration"/>
    <property type="evidence" value="ECO:0007669"/>
    <property type="project" value="InterPro"/>
</dbReference>
<feature type="modified residue" description="N6-(pyridoxal phosphate)lysine" evidence="5">
    <location>
        <position position="211"/>
    </location>
</feature>
<reference evidence="7 8" key="1">
    <citation type="submission" date="2019-05" db="EMBL/GenBank/DDBJ databases">
        <title>Draft Whole-Genome sequence of the green sulfur bacterium Chlorobaculum thiosulfatiphilum DSM 249.</title>
        <authorList>
            <person name="Meyer T.E."/>
            <person name="Kyndt J.A."/>
        </authorList>
    </citation>
    <scope>NUCLEOTIDE SEQUENCE [LARGE SCALE GENOMIC DNA]</scope>
    <source>
        <strain evidence="7 8">DSM 249</strain>
    </source>
</reference>
<dbReference type="GO" id="GO:0004124">
    <property type="term" value="F:cysteine synthase activity"/>
    <property type="evidence" value="ECO:0007669"/>
    <property type="project" value="TreeGrafter"/>
</dbReference>
<keyword evidence="8" id="KW-1185">Reference proteome</keyword>
<dbReference type="GO" id="GO:0003961">
    <property type="term" value="F:O-acetylhomoserine aminocarboxypropyltransferase activity"/>
    <property type="evidence" value="ECO:0007669"/>
    <property type="project" value="TreeGrafter"/>
</dbReference>
<dbReference type="Proteomes" id="UP000308271">
    <property type="component" value="Unassembled WGS sequence"/>
</dbReference>
<dbReference type="InterPro" id="IPR015422">
    <property type="entry name" value="PyrdxlP-dep_Trfase_small"/>
</dbReference>
<evidence type="ECO:0000313" key="7">
    <source>
        <dbReference type="EMBL" id="TNJ39218.1"/>
    </source>
</evidence>
<evidence type="ECO:0000256" key="5">
    <source>
        <dbReference type="PIRSR" id="PIRSR001434-2"/>
    </source>
</evidence>
<keyword evidence="3 7" id="KW-0808">Transferase</keyword>
<evidence type="ECO:0000256" key="3">
    <source>
        <dbReference type="ARBA" id="ARBA00022679"/>
    </source>
</evidence>
<evidence type="ECO:0000256" key="1">
    <source>
        <dbReference type="ARBA" id="ARBA00001933"/>
    </source>
</evidence>
<gene>
    <name evidence="7" type="ORF">FGF66_05595</name>
</gene>
<dbReference type="EMBL" id="VDCH01000008">
    <property type="protein sequence ID" value="TNJ39218.1"/>
    <property type="molecule type" value="Genomic_DNA"/>
</dbReference>
<dbReference type="InterPro" id="IPR015424">
    <property type="entry name" value="PyrdxlP-dep_Trfase"/>
</dbReference>
<evidence type="ECO:0000256" key="4">
    <source>
        <dbReference type="ARBA" id="ARBA00022898"/>
    </source>
</evidence>
<evidence type="ECO:0000256" key="6">
    <source>
        <dbReference type="RuleBase" id="RU362118"/>
    </source>
</evidence>
<comment type="cofactor">
    <cofactor evidence="1 6">
        <name>pyridoxal 5'-phosphate</name>
        <dbReference type="ChEBI" id="CHEBI:597326"/>
    </cofactor>
</comment>
<dbReference type="OrthoDB" id="9803729at2"/>
<dbReference type="GO" id="GO:0030170">
    <property type="term" value="F:pyridoxal phosphate binding"/>
    <property type="evidence" value="ECO:0007669"/>
    <property type="project" value="InterPro"/>
</dbReference>
<comment type="caution">
    <text evidence="7">The sequence shown here is derived from an EMBL/GenBank/DDBJ whole genome shotgun (WGS) entry which is preliminary data.</text>
</comment>
<evidence type="ECO:0000256" key="2">
    <source>
        <dbReference type="ARBA" id="ARBA00009077"/>
    </source>
</evidence>